<protein>
    <recommendedName>
        <fullName evidence="1">Type IV secretion system putative lipoprotein virB7</fullName>
    </recommendedName>
</protein>
<keyword evidence="5" id="KW-1185">Reference proteome</keyword>
<proteinExistence type="predicted"/>
<feature type="signal peptide" evidence="3">
    <location>
        <begin position="1"/>
        <end position="18"/>
    </location>
</feature>
<evidence type="ECO:0000256" key="3">
    <source>
        <dbReference type="SAM" id="SignalP"/>
    </source>
</evidence>
<organism evidence="4 5">
    <name type="scientific">Wohlfahrtiimonas larvae</name>
    <dbReference type="NCBI Taxonomy" id="1157986"/>
    <lineage>
        <taxon>Bacteria</taxon>
        <taxon>Pseudomonadati</taxon>
        <taxon>Pseudomonadota</taxon>
        <taxon>Gammaproteobacteria</taxon>
        <taxon>Cardiobacteriales</taxon>
        <taxon>Ignatzschineriaceae</taxon>
        <taxon>Wohlfahrtiimonas</taxon>
    </lineage>
</organism>
<dbReference type="InterPro" id="IPR012640">
    <property type="entry name" value="Membr_lipoprot_lipid_attach_CS"/>
</dbReference>
<dbReference type="Proteomes" id="UP001500631">
    <property type="component" value="Unassembled WGS sequence"/>
</dbReference>
<name>A0ABP9MPV1_9GAMM</name>
<evidence type="ECO:0000256" key="1">
    <source>
        <dbReference type="ARBA" id="ARBA00017922"/>
    </source>
</evidence>
<reference evidence="5" key="1">
    <citation type="journal article" date="2019" name="Int. J. Syst. Evol. Microbiol.">
        <title>The Global Catalogue of Microorganisms (GCM) 10K type strain sequencing project: providing services to taxonomists for standard genome sequencing and annotation.</title>
        <authorList>
            <consortium name="The Broad Institute Genomics Platform"/>
            <consortium name="The Broad Institute Genome Sequencing Center for Infectious Disease"/>
            <person name="Wu L."/>
            <person name="Ma J."/>
        </authorList>
    </citation>
    <scope>NUCLEOTIDE SEQUENCE [LARGE SCALE GENOMIC DNA]</scope>
    <source>
        <strain evidence="5">JCM 18424</strain>
    </source>
</reference>
<evidence type="ECO:0000313" key="4">
    <source>
        <dbReference type="EMBL" id="GAA5099823.1"/>
    </source>
</evidence>
<sequence length="146" mass="16015">MKKIFLTLSLIATLAACTTTTQTTNHDATNSTASSTQFSDQWVSQLKTHKTALRSCIVSNKDIQAILYMDPQPNATVFTVSTKSGTVLDCSVNPTTNNVINIAPRTANLPININKFYPVGKRLPDVCKGKVSMRDEEDRLMGIVCY</sequence>
<evidence type="ECO:0000256" key="2">
    <source>
        <dbReference type="ARBA" id="ARBA00022729"/>
    </source>
</evidence>
<dbReference type="EMBL" id="BAABKE010000004">
    <property type="protein sequence ID" value="GAA5099823.1"/>
    <property type="molecule type" value="Genomic_DNA"/>
</dbReference>
<dbReference type="RefSeq" id="WP_077925463.1">
    <property type="nucleotide sequence ID" value="NZ_BAABKE010000004.1"/>
</dbReference>
<accession>A0ABP9MPV1</accession>
<dbReference type="Pfam" id="PF08139">
    <property type="entry name" value="LPAM_1"/>
    <property type="match status" value="1"/>
</dbReference>
<keyword evidence="2 3" id="KW-0732">Signal</keyword>
<comment type="caution">
    <text evidence="4">The sequence shown here is derived from an EMBL/GenBank/DDBJ whole genome shotgun (WGS) entry which is preliminary data.</text>
</comment>
<feature type="chain" id="PRO_5045039073" description="Type IV secretion system putative lipoprotein virB7" evidence="3">
    <location>
        <begin position="19"/>
        <end position="146"/>
    </location>
</feature>
<gene>
    <name evidence="4" type="ORF">GCM10023338_13810</name>
</gene>
<evidence type="ECO:0000313" key="5">
    <source>
        <dbReference type="Proteomes" id="UP001500631"/>
    </source>
</evidence>
<dbReference type="PROSITE" id="PS51257">
    <property type="entry name" value="PROKAR_LIPOPROTEIN"/>
    <property type="match status" value="1"/>
</dbReference>